<dbReference type="EMBL" id="JARESE010000036">
    <property type="protein sequence ID" value="MDE8652384.1"/>
    <property type="molecule type" value="Genomic_DNA"/>
</dbReference>
<organism evidence="2 3">
    <name type="scientific">Novosphingobium album</name>
    <name type="common">ex Liu et al. 2023</name>
    <dbReference type="NCBI Taxonomy" id="3031130"/>
    <lineage>
        <taxon>Bacteria</taxon>
        <taxon>Pseudomonadati</taxon>
        <taxon>Pseudomonadota</taxon>
        <taxon>Alphaproteobacteria</taxon>
        <taxon>Sphingomonadales</taxon>
        <taxon>Sphingomonadaceae</taxon>
        <taxon>Novosphingobium</taxon>
    </lineage>
</organism>
<sequence length="211" mass="23141">MPGGTLTLRVMRLALLAAIGWFVMTVARTALFQTFDHEDFSESLTIKVEHLPLLFPVHMFTGALALVLVPAAFLLRRQPRWHRPMGAIAAADVALAGLTAYPVAWIAPISPWSAAGFTAQASVWLALLALGIRNILLGRVAAHRAAMLLMLAVTSGAVFFRVFLALWALLADGRHFVLFYSCNAWAGWLLPLTLTAAWLRRNEARFPRPGT</sequence>
<gene>
    <name evidence="2" type="ORF">PYV00_11785</name>
</gene>
<dbReference type="Proteomes" id="UP001216253">
    <property type="component" value="Unassembled WGS sequence"/>
</dbReference>
<comment type="caution">
    <text evidence="2">The sequence shown here is derived from an EMBL/GenBank/DDBJ whole genome shotgun (WGS) entry which is preliminary data.</text>
</comment>
<proteinExistence type="predicted"/>
<dbReference type="InterPro" id="IPR018750">
    <property type="entry name" value="DUF2306_membrane"/>
</dbReference>
<feature type="transmembrane region" description="Helical" evidence="1">
    <location>
        <begin position="176"/>
        <end position="199"/>
    </location>
</feature>
<feature type="transmembrane region" description="Helical" evidence="1">
    <location>
        <begin position="87"/>
        <end position="107"/>
    </location>
</feature>
<keyword evidence="1" id="KW-0472">Membrane</keyword>
<name>A0ABT5WQT4_9SPHN</name>
<dbReference type="RefSeq" id="WP_275228467.1">
    <property type="nucleotide sequence ID" value="NZ_JARESE010000036.1"/>
</dbReference>
<keyword evidence="1" id="KW-0812">Transmembrane</keyword>
<evidence type="ECO:0000313" key="3">
    <source>
        <dbReference type="Proteomes" id="UP001216253"/>
    </source>
</evidence>
<evidence type="ECO:0000256" key="1">
    <source>
        <dbReference type="SAM" id="Phobius"/>
    </source>
</evidence>
<feature type="transmembrane region" description="Helical" evidence="1">
    <location>
        <begin position="113"/>
        <end position="136"/>
    </location>
</feature>
<reference evidence="2 3" key="1">
    <citation type="submission" date="2023-03" db="EMBL/GenBank/DDBJ databases">
        <title>NovoSphingobium album sp. nov. isolated from polycyclic aromatic hydrocarbons- and heavy-metal polluted soil.</title>
        <authorList>
            <person name="Liu Z."/>
            <person name="Wang K."/>
        </authorList>
    </citation>
    <scope>NUCLEOTIDE SEQUENCE [LARGE SCALE GENOMIC DNA]</scope>
    <source>
        <strain evidence="2 3">H3SJ31-1</strain>
    </source>
</reference>
<evidence type="ECO:0000313" key="2">
    <source>
        <dbReference type="EMBL" id="MDE8652384.1"/>
    </source>
</evidence>
<feature type="transmembrane region" description="Helical" evidence="1">
    <location>
        <begin position="53"/>
        <end position="75"/>
    </location>
</feature>
<keyword evidence="3" id="KW-1185">Reference proteome</keyword>
<keyword evidence="1" id="KW-1133">Transmembrane helix</keyword>
<protein>
    <submittedName>
        <fullName evidence="2">DUF2306 domain-containing protein</fullName>
    </submittedName>
</protein>
<dbReference type="Pfam" id="PF10067">
    <property type="entry name" value="DUF2306"/>
    <property type="match status" value="1"/>
</dbReference>
<accession>A0ABT5WQT4</accession>
<feature type="transmembrane region" description="Helical" evidence="1">
    <location>
        <begin position="148"/>
        <end position="170"/>
    </location>
</feature>